<dbReference type="OrthoDB" id="1749636at2759"/>
<sequence>MEKADHSSTYSENSIIATLTVFTPFPISPLTHAYHFISVELNTQNYLLWRTQLVPFLRGKKLLGFVDGSLPCPSPTLTVDYRSDPNQAASLWKEQDQLLLSL</sequence>
<evidence type="ECO:0000259" key="1">
    <source>
        <dbReference type="Pfam" id="PF14244"/>
    </source>
</evidence>
<evidence type="ECO:0000313" key="3">
    <source>
        <dbReference type="Proteomes" id="UP000187406"/>
    </source>
</evidence>
<evidence type="ECO:0000313" key="2">
    <source>
        <dbReference type="EMBL" id="GAV85483.1"/>
    </source>
</evidence>
<dbReference type="InParanoid" id="A0A1Q3CZJ8"/>
<name>A0A1Q3CZJ8_CEPFO</name>
<dbReference type="Pfam" id="PF14244">
    <property type="entry name" value="Retrotran_gag_3"/>
    <property type="match status" value="1"/>
</dbReference>
<dbReference type="Proteomes" id="UP000187406">
    <property type="component" value="Unassembled WGS sequence"/>
</dbReference>
<organism evidence="2 3">
    <name type="scientific">Cephalotus follicularis</name>
    <name type="common">Albany pitcher plant</name>
    <dbReference type="NCBI Taxonomy" id="3775"/>
    <lineage>
        <taxon>Eukaryota</taxon>
        <taxon>Viridiplantae</taxon>
        <taxon>Streptophyta</taxon>
        <taxon>Embryophyta</taxon>
        <taxon>Tracheophyta</taxon>
        <taxon>Spermatophyta</taxon>
        <taxon>Magnoliopsida</taxon>
        <taxon>eudicotyledons</taxon>
        <taxon>Gunneridae</taxon>
        <taxon>Pentapetalae</taxon>
        <taxon>rosids</taxon>
        <taxon>fabids</taxon>
        <taxon>Oxalidales</taxon>
        <taxon>Cephalotaceae</taxon>
        <taxon>Cephalotus</taxon>
    </lineage>
</organism>
<protein>
    <submittedName>
        <fullName evidence="2">UBN2_3 domain-containing protein</fullName>
    </submittedName>
</protein>
<dbReference type="PANTHER" id="PTHR47481:SF43">
    <property type="entry name" value="RETROTRANSPOSON COPIA-LIKE N-TERMINAL DOMAIN-CONTAINING PROTEIN"/>
    <property type="match status" value="1"/>
</dbReference>
<dbReference type="EMBL" id="BDDD01003586">
    <property type="protein sequence ID" value="GAV85483.1"/>
    <property type="molecule type" value="Genomic_DNA"/>
</dbReference>
<accession>A0A1Q3CZJ8</accession>
<comment type="caution">
    <text evidence="2">The sequence shown here is derived from an EMBL/GenBank/DDBJ whole genome shotgun (WGS) entry which is preliminary data.</text>
</comment>
<gene>
    <name evidence="2" type="ORF">CFOL_v3_28919</name>
</gene>
<keyword evidence="3" id="KW-1185">Reference proteome</keyword>
<dbReference type="InterPro" id="IPR029472">
    <property type="entry name" value="Copia-like_N"/>
</dbReference>
<proteinExistence type="predicted"/>
<dbReference type="AlphaFoldDB" id="A0A1Q3CZJ8"/>
<reference evidence="3" key="1">
    <citation type="submission" date="2016-04" db="EMBL/GenBank/DDBJ databases">
        <title>Cephalotus genome sequencing.</title>
        <authorList>
            <person name="Fukushima K."/>
            <person name="Hasebe M."/>
            <person name="Fang X."/>
        </authorList>
    </citation>
    <scope>NUCLEOTIDE SEQUENCE [LARGE SCALE GENOMIC DNA]</scope>
    <source>
        <strain evidence="3">cv. St1</strain>
    </source>
</reference>
<feature type="domain" description="Retrotransposon Copia-like N-terminal" evidence="1">
    <location>
        <begin position="35"/>
        <end position="73"/>
    </location>
</feature>
<dbReference type="PANTHER" id="PTHR47481">
    <property type="match status" value="1"/>
</dbReference>